<name>A0ABQ6PPA3_9BACT</name>
<organism evidence="1 2">
    <name type="scientific">Algoriphagus confluentis</name>
    <dbReference type="NCBI Taxonomy" id="1697556"/>
    <lineage>
        <taxon>Bacteria</taxon>
        <taxon>Pseudomonadati</taxon>
        <taxon>Bacteroidota</taxon>
        <taxon>Cytophagia</taxon>
        <taxon>Cytophagales</taxon>
        <taxon>Cyclobacteriaceae</taxon>
        <taxon>Algoriphagus</taxon>
    </lineage>
</organism>
<protein>
    <submittedName>
        <fullName evidence="1">Uncharacterized protein</fullName>
    </submittedName>
</protein>
<gene>
    <name evidence="1" type="ORF">Aconfl_24230</name>
</gene>
<accession>A0ABQ6PPA3</accession>
<reference evidence="1 2" key="1">
    <citation type="submission" date="2023-08" db="EMBL/GenBank/DDBJ databases">
        <title>Draft genome sequence of Algoriphagus confluentis.</title>
        <authorList>
            <person name="Takatani N."/>
            <person name="Hosokawa M."/>
            <person name="Sawabe T."/>
        </authorList>
    </citation>
    <scope>NUCLEOTIDE SEQUENCE [LARGE SCALE GENOMIC DNA]</scope>
    <source>
        <strain evidence="1 2">NBRC 111222</strain>
    </source>
</reference>
<dbReference type="Proteomes" id="UP001338309">
    <property type="component" value="Unassembled WGS sequence"/>
</dbReference>
<dbReference type="EMBL" id="BTPD01000007">
    <property type="protein sequence ID" value="GMQ29780.1"/>
    <property type="molecule type" value="Genomic_DNA"/>
</dbReference>
<comment type="caution">
    <text evidence="1">The sequence shown here is derived from an EMBL/GenBank/DDBJ whole genome shotgun (WGS) entry which is preliminary data.</text>
</comment>
<evidence type="ECO:0000313" key="2">
    <source>
        <dbReference type="Proteomes" id="UP001338309"/>
    </source>
</evidence>
<proteinExistence type="predicted"/>
<evidence type="ECO:0000313" key="1">
    <source>
        <dbReference type="EMBL" id="GMQ29780.1"/>
    </source>
</evidence>
<keyword evidence="2" id="KW-1185">Reference proteome</keyword>
<sequence length="52" mass="5790">MDDTSRVFLYPKNQSPSSLPLSDQIIPEKSGLHLVVYSSKNLEKLISSTNNP</sequence>